<dbReference type="AlphaFoldDB" id="A0A0A8YL86"/>
<evidence type="ECO:0000313" key="1">
    <source>
        <dbReference type="EMBL" id="JAD26273.1"/>
    </source>
</evidence>
<reference evidence="1" key="1">
    <citation type="submission" date="2014-09" db="EMBL/GenBank/DDBJ databases">
        <authorList>
            <person name="Magalhaes I.L.F."/>
            <person name="Oliveira U."/>
            <person name="Santos F.R."/>
            <person name="Vidigal T.H.D.A."/>
            <person name="Brescovit A.D."/>
            <person name="Santos A.J."/>
        </authorList>
    </citation>
    <scope>NUCLEOTIDE SEQUENCE</scope>
    <source>
        <tissue evidence="1">Shoot tissue taken approximately 20 cm above the soil surface</tissue>
    </source>
</reference>
<accession>A0A0A8YL86</accession>
<sequence>MLILGLEPYDSPPKISLLRELTKEPSAVLLGSTYPFRQCTILDFILLIKTESATDVLGEGNSWRDRGVKIFCLAKDS</sequence>
<proteinExistence type="predicted"/>
<organism evidence="1">
    <name type="scientific">Arundo donax</name>
    <name type="common">Giant reed</name>
    <name type="synonym">Donax arundinaceus</name>
    <dbReference type="NCBI Taxonomy" id="35708"/>
    <lineage>
        <taxon>Eukaryota</taxon>
        <taxon>Viridiplantae</taxon>
        <taxon>Streptophyta</taxon>
        <taxon>Embryophyta</taxon>
        <taxon>Tracheophyta</taxon>
        <taxon>Spermatophyta</taxon>
        <taxon>Magnoliopsida</taxon>
        <taxon>Liliopsida</taxon>
        <taxon>Poales</taxon>
        <taxon>Poaceae</taxon>
        <taxon>PACMAD clade</taxon>
        <taxon>Arundinoideae</taxon>
        <taxon>Arundineae</taxon>
        <taxon>Arundo</taxon>
    </lineage>
</organism>
<dbReference type="EMBL" id="GBRH01271622">
    <property type="protein sequence ID" value="JAD26273.1"/>
    <property type="molecule type" value="Transcribed_RNA"/>
</dbReference>
<name>A0A0A8YL86_ARUDO</name>
<reference evidence="1" key="2">
    <citation type="journal article" date="2015" name="Data Brief">
        <title>Shoot transcriptome of the giant reed, Arundo donax.</title>
        <authorList>
            <person name="Barrero R.A."/>
            <person name="Guerrero F.D."/>
            <person name="Moolhuijzen P."/>
            <person name="Goolsby J.A."/>
            <person name="Tidwell J."/>
            <person name="Bellgard S.E."/>
            <person name="Bellgard M.I."/>
        </authorList>
    </citation>
    <scope>NUCLEOTIDE SEQUENCE</scope>
    <source>
        <tissue evidence="1">Shoot tissue taken approximately 20 cm above the soil surface</tissue>
    </source>
</reference>
<protein>
    <submittedName>
        <fullName evidence="1">Uncharacterized protein</fullName>
    </submittedName>
</protein>